<sequence length="150" mass="17687">MHYIAKNPKNSEVYEKMVKKCKYFFIKNSILVIDKLYYNHNGWKTLIKDDMKSVDINKLLCKLWITDELHVYPEILSKNSIVSSIIPKIYQCDAKHLSLHDQNISLNEFMFLCSSVKNLRLNEVTIKNEDGTEVSFDKLIKQLPQIKEIF</sequence>
<organism evidence="1 2">
    <name type="scientific">Panagrolaimus superbus</name>
    <dbReference type="NCBI Taxonomy" id="310955"/>
    <lineage>
        <taxon>Eukaryota</taxon>
        <taxon>Metazoa</taxon>
        <taxon>Ecdysozoa</taxon>
        <taxon>Nematoda</taxon>
        <taxon>Chromadorea</taxon>
        <taxon>Rhabditida</taxon>
        <taxon>Tylenchina</taxon>
        <taxon>Panagrolaimomorpha</taxon>
        <taxon>Panagrolaimoidea</taxon>
        <taxon>Panagrolaimidae</taxon>
        <taxon>Panagrolaimus</taxon>
    </lineage>
</organism>
<dbReference type="AlphaFoldDB" id="A0A914Y245"/>
<evidence type="ECO:0000313" key="1">
    <source>
        <dbReference type="Proteomes" id="UP000887577"/>
    </source>
</evidence>
<protein>
    <submittedName>
        <fullName evidence="2">Uncharacterized protein</fullName>
    </submittedName>
</protein>
<reference evidence="2" key="1">
    <citation type="submission" date="2022-11" db="UniProtKB">
        <authorList>
            <consortium name="WormBaseParasite"/>
        </authorList>
    </citation>
    <scope>IDENTIFICATION</scope>
</reference>
<dbReference type="Proteomes" id="UP000887577">
    <property type="component" value="Unplaced"/>
</dbReference>
<keyword evidence="1" id="KW-1185">Reference proteome</keyword>
<name>A0A914Y245_9BILA</name>
<proteinExistence type="predicted"/>
<evidence type="ECO:0000313" key="2">
    <source>
        <dbReference type="WBParaSite" id="PSU_v2.g14250.t1"/>
    </source>
</evidence>
<accession>A0A914Y245</accession>
<dbReference type="WBParaSite" id="PSU_v2.g14250.t1">
    <property type="protein sequence ID" value="PSU_v2.g14250.t1"/>
    <property type="gene ID" value="PSU_v2.g14250"/>
</dbReference>